<dbReference type="RefSeq" id="WP_121645894.1">
    <property type="nucleotide sequence ID" value="NZ_RCWN01000001.1"/>
</dbReference>
<dbReference type="InterPro" id="IPR010090">
    <property type="entry name" value="Phage_tape_meas"/>
</dbReference>
<dbReference type="InterPro" id="IPR041219">
    <property type="entry name" value="Phage_lysozyme2"/>
</dbReference>
<evidence type="ECO:0000259" key="4">
    <source>
        <dbReference type="Pfam" id="PF10145"/>
    </source>
</evidence>
<proteinExistence type="predicted"/>
<dbReference type="Gene3D" id="1.10.530.10">
    <property type="match status" value="1"/>
</dbReference>
<dbReference type="Pfam" id="PF10145">
    <property type="entry name" value="PhageMin_Tail"/>
    <property type="match status" value="1"/>
</dbReference>
<evidence type="ECO:0000259" key="5">
    <source>
        <dbReference type="Pfam" id="PF18013"/>
    </source>
</evidence>
<evidence type="ECO:0000256" key="1">
    <source>
        <dbReference type="ARBA" id="ARBA00022612"/>
    </source>
</evidence>
<evidence type="ECO:0000256" key="2">
    <source>
        <dbReference type="SAM" id="Coils"/>
    </source>
</evidence>
<evidence type="ECO:0000313" key="7">
    <source>
        <dbReference type="Proteomes" id="UP000281094"/>
    </source>
</evidence>
<feature type="domain" description="Phage tail tape measure protein" evidence="4">
    <location>
        <begin position="307"/>
        <end position="507"/>
    </location>
</feature>
<dbReference type="NCBIfam" id="TIGR01760">
    <property type="entry name" value="tape_meas_TP901"/>
    <property type="match status" value="1"/>
</dbReference>
<organism evidence="6 7">
    <name type="scientific">Notoacmeibacter ruber</name>
    <dbReference type="NCBI Taxonomy" id="2670375"/>
    <lineage>
        <taxon>Bacteria</taxon>
        <taxon>Pseudomonadati</taxon>
        <taxon>Pseudomonadota</taxon>
        <taxon>Alphaproteobacteria</taxon>
        <taxon>Hyphomicrobiales</taxon>
        <taxon>Notoacmeibacteraceae</taxon>
        <taxon>Notoacmeibacter</taxon>
    </lineage>
</organism>
<comment type="caution">
    <text evidence="6">The sequence shown here is derived from an EMBL/GenBank/DDBJ whole genome shotgun (WGS) entry which is preliminary data.</text>
</comment>
<gene>
    <name evidence="6" type="ORF">D8780_12495</name>
</gene>
<dbReference type="EMBL" id="RCWN01000001">
    <property type="protein sequence ID" value="RLQ88926.1"/>
    <property type="molecule type" value="Genomic_DNA"/>
</dbReference>
<feature type="coiled-coil region" evidence="2">
    <location>
        <begin position="153"/>
        <end position="217"/>
    </location>
</feature>
<dbReference type="AlphaFoldDB" id="A0A3L7JE15"/>
<feature type="region of interest" description="Disordered" evidence="3">
    <location>
        <begin position="1111"/>
        <end position="1131"/>
    </location>
</feature>
<keyword evidence="7" id="KW-1185">Reference proteome</keyword>
<evidence type="ECO:0000313" key="6">
    <source>
        <dbReference type="EMBL" id="RLQ88926.1"/>
    </source>
</evidence>
<keyword evidence="1" id="KW-1188">Viral release from host cell</keyword>
<reference evidence="6 7" key="1">
    <citation type="submission" date="2018-10" db="EMBL/GenBank/DDBJ databases">
        <title>Notoacmeibacter sp. M2BS9Y-3-1, whole genome shotgun sequence.</title>
        <authorList>
            <person name="Tuo L."/>
        </authorList>
    </citation>
    <scope>NUCLEOTIDE SEQUENCE [LARGE SCALE GENOMIC DNA]</scope>
    <source>
        <strain evidence="6 7">M2BS9Y-3-1</strain>
    </source>
</reference>
<sequence>MADFDVSLRFGIDFRKEEGRAVSGALDDIRKQLDQLGRQSGVRLQADALNDLERAAEKARRAYRGVGDAEDRLKRPDGTEALLRETRRLGAELDRNTSRTRELRSTVEGLKSARGAEAIAGDITRMRRASDQAESRLRVLGLAAKELGDAPGARKLREEMDRLGLAGEEARREIGLVDDEVRKLGRSTGAERLERDLKGAGREAGELERRLERVDRAGRRLGGSRGVGVGRAIESAADRSGIGMVAGVPAAFMGGTAVAVGAAAGGAIYGGTLSTRRAISVESAMASVKRAMKNPSPDQLAIIEGAIRTTSQETGQPIEEIAALVAEAAKSGTAYDGLLDVTRLGGRYAIAAEMSPAGAGKTLAELRNQFGLNTAGMTALADSINYVADNSNTTEAVIGDFVRKAGTEGASRFAPEDLVAFGAITGGVGQNPAEAGNAFGKTVQRLMNAPALRDRDMNRALGRLGFSARSVQKGMVDDPTSTMMSILEGLSKLEPAQRSMALEGIGGMEYGGKLGVLVDQLPALRQALSDSRSPEAQGSVDATFKIFNETSEQRIAQALASIGDLGSEIGKSFVPAVNDFAMWVSRLVGGWAEEMRDADAVDRALSAAEEGRPIDPVDRQRFAGRVSADRERRARTLRAVRRGKAAASEDVGTVVSDEIENLEGQIADLQAQLDGRSANLRELPGGVAPVDPAADNLRDEIMRLRMAIEDLRKGFEAAPKAEGISFEGGSGGARMWYANARTSSSGSGGARLWKASYGGENFSAGGSGTAAAYTGPASYGGTAPGDLSGSAIGPAPQMRARLMRDLVGSYALTPEQAAGIVGNLDHESGGFTSLQEKSPVAGRGGAGLPMWTGPRRRAFEKFAAANGLDPSSYEANWRFMTEGEPDEWNRALDAVRGQTSTDGAMRAFERTYERAGVKNYRSRGDRAAAALSAYQQAETHEAGVGRLAPLSYTNTGAIRSQKVTPELEEQIRRGVQAVYGDGYSVEVYSGGQPKKGSGLARIGSTRHDGGRAADLYVVGPDGKRVTGDQLARLGQHWAASGHGGVGLEMRGGGIHLDNHRDRAKHWNYANERGRYTAGQAAAMRDGLAGIPPAYADPDALDPARYAEDGWAKSGRPVPLPKARPERAPAARGATTTVHNYHGVDPQVMALRAQRRQRRDIAMAEARAMHDTAVPAA</sequence>
<protein>
    <submittedName>
        <fullName evidence="6">Phage tail tape measure protein</fullName>
    </submittedName>
</protein>
<keyword evidence="2" id="KW-0175">Coiled coil</keyword>
<feature type="domain" description="Phage tail lysozyme" evidence="5">
    <location>
        <begin position="809"/>
        <end position="933"/>
    </location>
</feature>
<dbReference type="PANTHER" id="PTHR37813:SF1">
    <property type="entry name" value="FELS-2 PROPHAGE PROTEIN"/>
    <property type="match status" value="1"/>
</dbReference>
<accession>A0A3L7JE15</accession>
<evidence type="ECO:0000256" key="3">
    <source>
        <dbReference type="SAM" id="MobiDB-lite"/>
    </source>
</evidence>
<feature type="coiled-coil region" evidence="2">
    <location>
        <begin position="652"/>
        <end position="714"/>
    </location>
</feature>
<dbReference type="Proteomes" id="UP000281094">
    <property type="component" value="Unassembled WGS sequence"/>
</dbReference>
<dbReference type="Pfam" id="PF18013">
    <property type="entry name" value="Phage_lysozyme2"/>
    <property type="match status" value="1"/>
</dbReference>
<name>A0A3L7JE15_9HYPH</name>
<dbReference type="PANTHER" id="PTHR37813">
    <property type="entry name" value="FELS-2 PROPHAGE PROTEIN"/>
    <property type="match status" value="1"/>
</dbReference>